<dbReference type="SUPFAM" id="SSF52540">
    <property type="entry name" value="P-loop containing nucleoside triphosphate hydrolases"/>
    <property type="match status" value="2"/>
</dbReference>
<evidence type="ECO:0000313" key="3">
    <source>
        <dbReference type="EMBL" id="NML12107.1"/>
    </source>
</evidence>
<gene>
    <name evidence="3" type="ORF">HHL08_18480</name>
</gene>
<evidence type="ECO:0000259" key="2">
    <source>
        <dbReference type="SMART" id="SM00490"/>
    </source>
</evidence>
<comment type="caution">
    <text evidence="3">The sequence shown here is derived from an EMBL/GenBank/DDBJ whole genome shotgun (WGS) entry which is preliminary data.</text>
</comment>
<sequence>MTGPTRFQAKTIAYVIKRFWGDAKPARRFLVADEVGLGKTIVAREVIAEALRRKPGEDIDIVYLCSSQPVASQNLKRLKVHGHGSATKATRLTLFALEKRKGVRYFALTPTTSFNVAGRSGLVRERALIYFCLRGMFTGEGVLKILQQVSDRTWIDHVEAIENHDLDQTVIKAFRQAVAADDALKAEVRALGREALVERTERPEVKAFNKKRDALVGRLRKELALQSAQALASNGLIVVDEFQRFASLFDISSIEKDFGVRLADRLLTEAIPDRRVLLLSATPYRISGGELRPDEKPYADFVALVRFLAGDDTATELADELDTFARALRARPPIPAEVIGARDAAQAILRKIMCRTERTSATVDANAMVTEDVRPLASDGVDLGGAIAARRLSVKLKVRDPVEYWKSAPYFLDFMRDYQFREAAVGAAEKDRRFVSQQARIGNLLLDQPGVRRLDPIVPPSARLRDLIKNAIPDKAERLLWVPPSLPYLMPSPLFAGASHDLKRLIFSEWRLAPDAIAALTSYEIEQRLAAGLRASRATGKRRAERAPGQRHKRFGDLGNMLRLGRANQASDEPTLSMIPLALLLSGPRMAAWGDPLPAAIAAGTPVDATAFAKLVGRQIRAALKKILPAKTEGRVDDRWYWAAPLLLEGEPGIRQWLGLADPFLASKEVASVDLERVTDAISSILDDPDQLGRQPKNLVAVLSRLAVTGPGNCAYRALSRTAAGPVSEAQLRQSAFHVARGFQSLFNQGEAAAAVQLEYPGTKRVYWDQVLDYCLFGNLQALLDEQLHFETDGLAMFEGTPEEKLVMAANLVHASLTLRRASIDVRGLERRRRRDATTSTDFIRLRCRHAVRFAEIKEADGAVSRLDAVRAAFNSPFRPFVLASTAVGQEGLDFHPWCHAVVHWNLPRSPVELEQREGRVHRYKGHAVRLNVARFLGLAGLALVAEPSSAEVGAPVDTDPWKRLFAIAARHDVDNDLSPCWLFEQGENPTKIRRIVPYLNHSREAEGWPKLRARLATYRLVIGLPRQEDLLDAIERNGITAEQASDWKIDLRPPPLPG</sequence>
<dbReference type="AlphaFoldDB" id="A0A7X9WY65"/>
<evidence type="ECO:0000313" key="4">
    <source>
        <dbReference type="Proteomes" id="UP000519023"/>
    </source>
</evidence>
<protein>
    <recommendedName>
        <fullName evidence="5">Helicase</fullName>
    </recommendedName>
</protein>
<feature type="domain" description="Helicase ATP-binding" evidence="1">
    <location>
        <begin position="1"/>
        <end position="305"/>
    </location>
</feature>
<proteinExistence type="predicted"/>
<name>A0A7X9WY65_9SPHN</name>
<organism evidence="3 4">
    <name type="scientific">Sphingobium psychrophilum</name>
    <dbReference type="NCBI Taxonomy" id="2728834"/>
    <lineage>
        <taxon>Bacteria</taxon>
        <taxon>Pseudomonadati</taxon>
        <taxon>Pseudomonadota</taxon>
        <taxon>Alphaproteobacteria</taxon>
        <taxon>Sphingomonadales</taxon>
        <taxon>Sphingomonadaceae</taxon>
        <taxon>Sphingobium</taxon>
    </lineage>
</organism>
<evidence type="ECO:0008006" key="5">
    <source>
        <dbReference type="Google" id="ProtNLM"/>
    </source>
</evidence>
<keyword evidence="4" id="KW-1185">Reference proteome</keyword>
<reference evidence="3 4" key="1">
    <citation type="submission" date="2020-04" db="EMBL/GenBank/DDBJ databases">
        <title>Sphingobium sp. AR-3-1 isolated from Arctic soil.</title>
        <authorList>
            <person name="Dahal R.H."/>
            <person name="Chaudhary D.K."/>
        </authorList>
    </citation>
    <scope>NUCLEOTIDE SEQUENCE [LARGE SCALE GENOMIC DNA]</scope>
    <source>
        <strain evidence="3 4">AR-3-1</strain>
    </source>
</reference>
<dbReference type="InterPro" id="IPR001650">
    <property type="entry name" value="Helicase_C-like"/>
</dbReference>
<dbReference type="RefSeq" id="WP_169574514.1">
    <property type="nucleotide sequence ID" value="NZ_JABBFV010000016.1"/>
</dbReference>
<feature type="domain" description="Helicase C-terminal" evidence="2">
    <location>
        <begin position="842"/>
        <end position="925"/>
    </location>
</feature>
<dbReference type="InterPro" id="IPR027417">
    <property type="entry name" value="P-loop_NTPase"/>
</dbReference>
<dbReference type="EMBL" id="JABBFV010000016">
    <property type="protein sequence ID" value="NML12107.1"/>
    <property type="molecule type" value="Genomic_DNA"/>
</dbReference>
<dbReference type="Proteomes" id="UP000519023">
    <property type="component" value="Unassembled WGS sequence"/>
</dbReference>
<dbReference type="Pfam" id="PF00271">
    <property type="entry name" value="Helicase_C"/>
    <property type="match status" value="1"/>
</dbReference>
<dbReference type="SMART" id="SM00490">
    <property type="entry name" value="HELICc"/>
    <property type="match status" value="1"/>
</dbReference>
<dbReference type="SMART" id="SM00487">
    <property type="entry name" value="DEXDc"/>
    <property type="match status" value="1"/>
</dbReference>
<evidence type="ECO:0000259" key="1">
    <source>
        <dbReference type="SMART" id="SM00487"/>
    </source>
</evidence>
<accession>A0A7X9WY65</accession>
<dbReference type="Gene3D" id="3.40.50.300">
    <property type="entry name" value="P-loop containing nucleotide triphosphate hydrolases"/>
    <property type="match status" value="2"/>
</dbReference>
<dbReference type="InterPro" id="IPR014001">
    <property type="entry name" value="Helicase_ATP-bd"/>
</dbReference>